<evidence type="ECO:0000313" key="3">
    <source>
        <dbReference type="Proteomes" id="UP000271241"/>
    </source>
</evidence>
<dbReference type="AlphaFoldDB" id="A0A4V1IWE2"/>
<dbReference type="EMBL" id="KZ992745">
    <property type="protein sequence ID" value="RKP07249.1"/>
    <property type="molecule type" value="Genomic_DNA"/>
</dbReference>
<gene>
    <name evidence="2" type="ORF">THASP1DRAFT_30937</name>
</gene>
<proteinExistence type="predicted"/>
<feature type="compositionally biased region" description="Basic and acidic residues" evidence="1">
    <location>
        <begin position="214"/>
        <end position="224"/>
    </location>
</feature>
<feature type="compositionally biased region" description="Basic and acidic residues" evidence="1">
    <location>
        <begin position="64"/>
        <end position="85"/>
    </location>
</feature>
<organism evidence="2 3">
    <name type="scientific">Thamnocephalis sphaerospora</name>
    <dbReference type="NCBI Taxonomy" id="78915"/>
    <lineage>
        <taxon>Eukaryota</taxon>
        <taxon>Fungi</taxon>
        <taxon>Fungi incertae sedis</taxon>
        <taxon>Zoopagomycota</taxon>
        <taxon>Zoopagomycotina</taxon>
        <taxon>Zoopagomycetes</taxon>
        <taxon>Zoopagales</taxon>
        <taxon>Sigmoideomycetaceae</taxon>
        <taxon>Thamnocephalis</taxon>
    </lineage>
</organism>
<reference evidence="3" key="1">
    <citation type="journal article" date="2018" name="Nat. Microbiol.">
        <title>Leveraging single-cell genomics to expand the fungal tree of life.</title>
        <authorList>
            <person name="Ahrendt S.R."/>
            <person name="Quandt C.A."/>
            <person name="Ciobanu D."/>
            <person name="Clum A."/>
            <person name="Salamov A."/>
            <person name="Andreopoulos B."/>
            <person name="Cheng J.F."/>
            <person name="Woyke T."/>
            <person name="Pelin A."/>
            <person name="Henrissat B."/>
            <person name="Reynolds N.K."/>
            <person name="Benny G.L."/>
            <person name="Smith M.E."/>
            <person name="James T.Y."/>
            <person name="Grigoriev I.V."/>
        </authorList>
    </citation>
    <scope>NUCLEOTIDE SEQUENCE [LARGE SCALE GENOMIC DNA]</scope>
    <source>
        <strain evidence="3">RSA 1356</strain>
    </source>
</reference>
<feature type="region of interest" description="Disordered" evidence="1">
    <location>
        <begin position="305"/>
        <end position="346"/>
    </location>
</feature>
<feature type="region of interest" description="Disordered" evidence="1">
    <location>
        <begin position="170"/>
        <end position="251"/>
    </location>
</feature>
<feature type="region of interest" description="Disordered" evidence="1">
    <location>
        <begin position="59"/>
        <end position="137"/>
    </location>
</feature>
<evidence type="ECO:0000313" key="2">
    <source>
        <dbReference type="EMBL" id="RKP07249.1"/>
    </source>
</evidence>
<name>A0A4V1IWE2_9FUNG</name>
<keyword evidence="3" id="KW-1185">Reference proteome</keyword>
<evidence type="ECO:0000256" key="1">
    <source>
        <dbReference type="SAM" id="MobiDB-lite"/>
    </source>
</evidence>
<feature type="compositionally biased region" description="Polar residues" evidence="1">
    <location>
        <begin position="195"/>
        <end position="212"/>
    </location>
</feature>
<dbReference type="Proteomes" id="UP000271241">
    <property type="component" value="Unassembled WGS sequence"/>
</dbReference>
<accession>A0A4V1IWE2</accession>
<protein>
    <submittedName>
        <fullName evidence="2">Uncharacterized protein</fullName>
    </submittedName>
</protein>
<feature type="compositionally biased region" description="Polar residues" evidence="1">
    <location>
        <begin position="170"/>
        <end position="179"/>
    </location>
</feature>
<sequence>MARHHRHASYENEPYRIYRDSPLDRLTGPSGGMESMVHAYDADETPLRRGAYRSKRLAMLSSSHRPESVNERDYIRTGDGEDGGHDSTPQSSIRAHGRSYHDASAEPLYSRKRLYSQRDQDGHGEGTTSSAYGKTARERNDRALYKSANHRASAARPVYVARSNTAYTAASSMRRQTPVGQLHRKSTVAADTASMPHTAQPRRSSAHTNARQSGLRDRDHDKVDAGWFTSERTPTLQRQAPMYAPDINDMDREVASPSLHRSRRRKDESGDPTLQIVSASVREISGQKHESVADILARFGRHIDDYIDRPPVDDDDNDTGYRHSHARTRGQSGYSPLQEELLDDGECSGDEEAMRSIAFPHARHTKGRANFG</sequence>